<dbReference type="EMBL" id="AGBZ02000004">
    <property type="protein sequence ID" value="KAI92222.1"/>
    <property type="molecule type" value="Genomic_DNA"/>
</dbReference>
<gene>
    <name evidence="2" type="ORF">SPM_005685</name>
</gene>
<feature type="transmembrane region" description="Helical" evidence="1">
    <location>
        <begin position="625"/>
        <end position="646"/>
    </location>
</feature>
<protein>
    <submittedName>
        <fullName evidence="2">Uncharacterized protein</fullName>
    </submittedName>
</protein>
<proteinExistence type="predicted"/>
<feature type="transmembrane region" description="Helical" evidence="1">
    <location>
        <begin position="135"/>
        <end position="156"/>
    </location>
</feature>
<reference evidence="2 3" key="1">
    <citation type="journal article" date="2012" name="J. Proteome Res.">
        <title>Application of Spiroplasma melliferum proteogenomic profiling for the discovery of virulence factors and pathogenicity mechanisms in host-associated spiroplasmas.</title>
        <authorList>
            <person name="Alexeev D."/>
            <person name="Kostrjukova E."/>
            <person name="Aliper A."/>
            <person name="Popenko A."/>
            <person name="Bazaleev N."/>
            <person name="Tyakht A."/>
            <person name="Selezneva O."/>
            <person name="Akopian T."/>
            <person name="Prichodko E."/>
            <person name="Kondratov I."/>
            <person name="Chukin M."/>
            <person name="Demina I."/>
            <person name="Galyamina M."/>
            <person name="Kamashev D."/>
            <person name="Vanyushkina A."/>
            <person name="Ladygina V."/>
            <person name="Levitskii S."/>
            <person name="Lazarev V."/>
            <person name="Govorun V."/>
        </authorList>
    </citation>
    <scope>NUCLEOTIDE SEQUENCE [LARGE SCALE GENOMIC DNA]</scope>
    <source>
        <strain evidence="2 3">KC3</strain>
    </source>
</reference>
<dbReference type="AlphaFoldDB" id="A0AAI9T2V7"/>
<evidence type="ECO:0000313" key="2">
    <source>
        <dbReference type="EMBL" id="KAI92222.1"/>
    </source>
</evidence>
<evidence type="ECO:0000313" key="3">
    <source>
        <dbReference type="Proteomes" id="UP000004057"/>
    </source>
</evidence>
<feature type="transmembrane region" description="Helical" evidence="1">
    <location>
        <begin position="44"/>
        <end position="63"/>
    </location>
</feature>
<name>A0AAI9T2V7_SPIME</name>
<evidence type="ECO:0000256" key="1">
    <source>
        <dbReference type="SAM" id="Phobius"/>
    </source>
</evidence>
<keyword evidence="1" id="KW-0812">Transmembrane</keyword>
<keyword evidence="1" id="KW-1133">Transmembrane helix</keyword>
<organism evidence="2 3">
    <name type="scientific">Spiroplasma melliferum KC3</name>
    <dbReference type="NCBI Taxonomy" id="570509"/>
    <lineage>
        <taxon>Bacteria</taxon>
        <taxon>Bacillati</taxon>
        <taxon>Mycoplasmatota</taxon>
        <taxon>Mollicutes</taxon>
        <taxon>Entomoplasmatales</taxon>
        <taxon>Spiroplasmataceae</taxon>
        <taxon>Spiroplasma</taxon>
    </lineage>
</organism>
<dbReference type="RefSeq" id="WP_004028584.1">
    <property type="nucleotide sequence ID" value="NZ_AGBZ02000004.1"/>
</dbReference>
<dbReference type="Pfam" id="PF12730">
    <property type="entry name" value="ABC2_membrane_4"/>
    <property type="match status" value="1"/>
</dbReference>
<feature type="transmembrane region" description="Helical" evidence="1">
    <location>
        <begin position="205"/>
        <end position="226"/>
    </location>
</feature>
<feature type="transmembrane region" description="Helical" evidence="1">
    <location>
        <begin position="176"/>
        <end position="198"/>
    </location>
</feature>
<sequence length="652" mass="73504">MTHNETVEATQGKKADLNKKIVHFFSLKMFRYTLIKMLKAPSTWVMFVLTLAVGIIMVLSLGLGMRDVASGDYTDAAKSLFTIYSWIWYMLYFGLTSMFIGFKAVQLIRDEIDDGTLLIFSSIPISRTRMIIEKWLALQLLCLIYSLIILLLPPILSLAMGPKGTAFGKVILSKVNFMILTSFILQLFLTTIGILISLGLNAKGVIGILFTIGFLTVIGAMIPFIYNASKGDRASQYLIQTADLAKNPVKFKDSDVKKTYDDLLNPTGWPVWSVTDNKLSMSFSNSSENMEAFDVTSLARNIDLVITKIPNNGKDISWDDVVAEVKKTPNDYPTLAKLINTNVLEFDGYKSNKFNVVKPTTGNEVTFTNNSDKGINILSDFYNDVSLQQPITLSRTKPSSNSKIDLNVLDETKLKTKTTKNIYQIIKTMYDKSIFSPTIFGYPKNSYLSGGILAPSRIASLVFNTLSKNSQNRFNNFSWDFREFLAHNLYNENVYINDPVMSLYTQFIAQMSYWSKQGIYGRYDAIHDNEQQSQNELNSVKKAQTNYKLMAYLNLWQQWVVMWTGNASASVSGTNDMAATMLLPINNYLDVKIDSVIYQTSDSNIKTNYFLMGDFNKPVTLTSLAGLYTGYLLVTIALAGLTLWWITRKDFV</sequence>
<dbReference type="Proteomes" id="UP000004057">
    <property type="component" value="Unassembled WGS sequence"/>
</dbReference>
<keyword evidence="1" id="KW-0472">Membrane</keyword>
<accession>A0AAI9T2V7</accession>
<feature type="transmembrane region" description="Helical" evidence="1">
    <location>
        <begin position="83"/>
        <end position="102"/>
    </location>
</feature>
<comment type="caution">
    <text evidence="2">The sequence shown here is derived from an EMBL/GenBank/DDBJ whole genome shotgun (WGS) entry which is preliminary data.</text>
</comment>